<evidence type="ECO:0000256" key="2">
    <source>
        <dbReference type="SAM" id="SignalP"/>
    </source>
</evidence>
<keyword evidence="4" id="KW-1185">Reference proteome</keyword>
<evidence type="ECO:0000313" key="4">
    <source>
        <dbReference type="Proteomes" id="UP000584642"/>
    </source>
</evidence>
<accession>A0ABX2T6Q5</accession>
<feature type="region of interest" description="Disordered" evidence="1">
    <location>
        <begin position="27"/>
        <end position="123"/>
    </location>
</feature>
<evidence type="ECO:0000256" key="1">
    <source>
        <dbReference type="SAM" id="MobiDB-lite"/>
    </source>
</evidence>
<feature type="signal peptide" evidence="2">
    <location>
        <begin position="1"/>
        <end position="27"/>
    </location>
</feature>
<dbReference type="Proteomes" id="UP000584642">
    <property type="component" value="Unassembled WGS sequence"/>
</dbReference>
<feature type="compositionally biased region" description="Basic and acidic residues" evidence="1">
    <location>
        <begin position="86"/>
        <end position="110"/>
    </location>
</feature>
<protein>
    <submittedName>
        <fullName evidence="3">Uncharacterized protein</fullName>
    </submittedName>
</protein>
<feature type="compositionally biased region" description="Basic and acidic residues" evidence="1">
    <location>
        <begin position="33"/>
        <end position="56"/>
    </location>
</feature>
<reference evidence="3 4" key="1">
    <citation type="submission" date="2020-05" db="EMBL/GenBank/DDBJ databases">
        <title>Azospirillum oleiclasticum sp. nov, a nitrogen-fixing and heavy crude oil-emulsifying bacterium isolated from the crude oil of Yumen Oilfield.</title>
        <authorList>
            <person name="Wu D."/>
            <person name="Cai M."/>
            <person name="Zhang X."/>
        </authorList>
    </citation>
    <scope>NUCLEOTIDE SEQUENCE [LARGE SCALE GENOMIC DNA]</scope>
    <source>
        <strain evidence="3 4">ROY-1-1-2</strain>
    </source>
</reference>
<comment type="caution">
    <text evidence="3">The sequence shown here is derived from an EMBL/GenBank/DDBJ whole genome shotgun (WGS) entry which is preliminary data.</text>
</comment>
<dbReference type="EMBL" id="JABFDB010000004">
    <property type="protein sequence ID" value="NYZ19737.1"/>
    <property type="molecule type" value="Genomic_DNA"/>
</dbReference>
<organism evidence="3 4">
    <name type="scientific">Azospirillum oleiclasticum</name>
    <dbReference type="NCBI Taxonomy" id="2735135"/>
    <lineage>
        <taxon>Bacteria</taxon>
        <taxon>Pseudomonadati</taxon>
        <taxon>Pseudomonadota</taxon>
        <taxon>Alphaproteobacteria</taxon>
        <taxon>Rhodospirillales</taxon>
        <taxon>Azospirillaceae</taxon>
        <taxon>Azospirillum</taxon>
    </lineage>
</organism>
<feature type="chain" id="PRO_5046757875" evidence="2">
    <location>
        <begin position="28"/>
        <end position="286"/>
    </location>
</feature>
<evidence type="ECO:0000313" key="3">
    <source>
        <dbReference type="EMBL" id="NYZ19737.1"/>
    </source>
</evidence>
<dbReference type="RefSeq" id="WP_180281506.1">
    <property type="nucleotide sequence ID" value="NZ_JABFDB010000004.1"/>
</dbReference>
<sequence length="286" mass="31401">MGAALVRGIGRPAAAALAALLLVTALAAPPASAERRAREPARETGKEDSRGARESGRSGSDPLEQRQREREGVEGSRTTDGPLGQRQRESEAMRRDGISPSRRTEIHQQADRAIANGECFNRNGMSAERRQRLDAWQAGGPEGREASRLGRQLGEMRGEEVVRHMEREVASGRVREGAERQIPAATEGGQRMRVWEYPDGTVIRYKPKGDSYRRGPTHSVEVKIDRNVRDGDARDQGIAFKVDGKGRAVPRGPADIRIPDRLTGNEITEYQNRIMDAGHMGTPRGG</sequence>
<keyword evidence="2" id="KW-0732">Signal</keyword>
<name>A0ABX2T6Q5_9PROT</name>
<proteinExistence type="predicted"/>
<gene>
    <name evidence="3" type="ORF">HND93_08440</name>
</gene>
<feature type="compositionally biased region" description="Basic and acidic residues" evidence="1">
    <location>
        <begin position="63"/>
        <end position="74"/>
    </location>
</feature>